<dbReference type="Ensembl" id="ENSCSAVT00000004191.1">
    <property type="protein sequence ID" value="ENSCSAVP00000004129.1"/>
    <property type="gene ID" value="ENSCSAVG00000002426.1"/>
</dbReference>
<feature type="binding site" evidence="7">
    <location>
        <position position="31"/>
    </location>
    <ligand>
        <name>Fe cation</name>
        <dbReference type="ChEBI" id="CHEBI:24875"/>
    </ligand>
</feature>
<name>H2YFN1_CIOSA</name>
<dbReference type="Pfam" id="PF00351">
    <property type="entry name" value="Biopterin_H"/>
    <property type="match status" value="1"/>
</dbReference>
<dbReference type="GO" id="GO:0043204">
    <property type="term" value="C:perikaryon"/>
    <property type="evidence" value="ECO:0007669"/>
    <property type="project" value="TreeGrafter"/>
</dbReference>
<reference evidence="11" key="1">
    <citation type="submission" date="2003-08" db="EMBL/GenBank/DDBJ databases">
        <authorList>
            <person name="Birren B."/>
            <person name="Nusbaum C."/>
            <person name="Abebe A."/>
            <person name="Abouelleil A."/>
            <person name="Adekoya E."/>
            <person name="Ait-zahra M."/>
            <person name="Allen N."/>
            <person name="Allen T."/>
            <person name="An P."/>
            <person name="Anderson M."/>
            <person name="Anderson S."/>
            <person name="Arachchi H."/>
            <person name="Armbruster J."/>
            <person name="Bachantsang P."/>
            <person name="Baldwin J."/>
            <person name="Barry A."/>
            <person name="Bayul T."/>
            <person name="Blitshsteyn B."/>
            <person name="Bloom T."/>
            <person name="Blye J."/>
            <person name="Boguslavskiy L."/>
            <person name="Borowsky M."/>
            <person name="Boukhgalter B."/>
            <person name="Brunache A."/>
            <person name="Butler J."/>
            <person name="Calixte N."/>
            <person name="Calvo S."/>
            <person name="Camarata J."/>
            <person name="Campo K."/>
            <person name="Chang J."/>
            <person name="Cheshatsang Y."/>
            <person name="Citroen M."/>
            <person name="Collymore A."/>
            <person name="Considine T."/>
            <person name="Cook A."/>
            <person name="Cooke P."/>
            <person name="Corum B."/>
            <person name="Cuomo C."/>
            <person name="David R."/>
            <person name="Dawoe T."/>
            <person name="Degray S."/>
            <person name="Dodge S."/>
            <person name="Dooley K."/>
            <person name="Dorje P."/>
            <person name="Dorjee K."/>
            <person name="Dorris L."/>
            <person name="Duffey N."/>
            <person name="Dupes A."/>
            <person name="Elkins T."/>
            <person name="Engels R."/>
            <person name="Erickson J."/>
            <person name="Farina A."/>
            <person name="Faro S."/>
            <person name="Ferreira P."/>
            <person name="Fischer H."/>
            <person name="Fitzgerald M."/>
            <person name="Foley K."/>
            <person name="Gage D."/>
            <person name="Galagan J."/>
            <person name="Gearin G."/>
            <person name="Gnerre S."/>
            <person name="Gnirke A."/>
            <person name="Goyette A."/>
            <person name="Graham J."/>
            <person name="Grandbois E."/>
            <person name="Gyaltsen K."/>
            <person name="Hafez N."/>
            <person name="Hagopian D."/>
            <person name="Hagos B."/>
            <person name="Hall J."/>
            <person name="Hatcher B."/>
            <person name="Heller A."/>
            <person name="Higgins H."/>
            <person name="Honan T."/>
            <person name="Horn A."/>
            <person name="Houde N."/>
            <person name="Hughes L."/>
            <person name="Hulme W."/>
            <person name="Husby E."/>
            <person name="Iliev I."/>
            <person name="Jaffe D."/>
            <person name="Jones C."/>
            <person name="Kamal M."/>
            <person name="Kamat A."/>
            <person name="Kamvysselis M."/>
            <person name="Karlsson E."/>
            <person name="Kells C."/>
            <person name="Kieu A."/>
            <person name="Kisner P."/>
            <person name="Kodira C."/>
            <person name="Kulbokas E."/>
            <person name="Labutti K."/>
            <person name="Lama D."/>
            <person name="Landers T."/>
            <person name="Leger J."/>
            <person name="Levine S."/>
            <person name="Lewis D."/>
            <person name="Lewis T."/>
            <person name="Lindblad-toh K."/>
            <person name="Liu X."/>
            <person name="Lokyitsang T."/>
            <person name="Lokyitsang Y."/>
            <person name="Lucien O."/>
            <person name="Lui A."/>
            <person name="Ma L.J."/>
            <person name="Mabbitt R."/>
            <person name="Macdonald J."/>
            <person name="Maclean C."/>
            <person name="Major J."/>
            <person name="Manning J."/>
            <person name="Marabella R."/>
            <person name="Maru K."/>
            <person name="Matthews C."/>
            <person name="Mauceli E."/>
            <person name="Mccarthy M."/>
            <person name="Mcdonough S."/>
            <person name="Mcghee T."/>
            <person name="Meldrim J."/>
            <person name="Meneus L."/>
            <person name="Mesirov J."/>
            <person name="Mihalev A."/>
            <person name="Mihova T."/>
            <person name="Mikkelsen T."/>
            <person name="Mlenga V."/>
            <person name="Moru K."/>
            <person name="Mozes J."/>
            <person name="Mulrain L."/>
            <person name="Munson G."/>
            <person name="Naylor J."/>
            <person name="Newes C."/>
            <person name="Nguyen C."/>
            <person name="Nguyen N."/>
            <person name="Nguyen T."/>
            <person name="Nicol R."/>
            <person name="Nielsen C."/>
            <person name="Nizzari M."/>
            <person name="Norbu C."/>
            <person name="Norbu N."/>
            <person name="O'donnell P."/>
            <person name="Okoawo O."/>
            <person name="O'leary S."/>
            <person name="Omotosho B."/>
            <person name="O'neill K."/>
            <person name="Osman S."/>
            <person name="Parker S."/>
            <person name="Perrin D."/>
            <person name="Phunkhang P."/>
            <person name="Piqani B."/>
            <person name="Purcell S."/>
            <person name="Rachupka T."/>
            <person name="Ramasamy U."/>
            <person name="Rameau R."/>
            <person name="Ray V."/>
            <person name="Raymond C."/>
            <person name="Retta R."/>
            <person name="Richardson S."/>
            <person name="Rise C."/>
            <person name="Rodriguez J."/>
            <person name="Rogers J."/>
            <person name="Rogov P."/>
            <person name="Rutman M."/>
            <person name="Schupbach R."/>
            <person name="Seaman C."/>
            <person name="Settipalli S."/>
            <person name="Sharpe T."/>
            <person name="Sheridan J."/>
            <person name="Sherpa N."/>
            <person name="Shi J."/>
            <person name="Smirnov S."/>
            <person name="Smith C."/>
            <person name="Sougnez C."/>
            <person name="Spencer B."/>
            <person name="Stalker J."/>
            <person name="Stange-thomann N."/>
            <person name="Stavropoulos S."/>
            <person name="Stetson K."/>
            <person name="Stone C."/>
            <person name="Stone S."/>
            <person name="Stubbs M."/>
            <person name="Talamas J."/>
            <person name="Tchuinga P."/>
            <person name="Tenzing P."/>
            <person name="Tesfaye S."/>
            <person name="Theodore J."/>
            <person name="Thoulutsang Y."/>
            <person name="Topham K."/>
            <person name="Towey S."/>
            <person name="Tsamla T."/>
            <person name="Tsomo N."/>
            <person name="Vallee D."/>
            <person name="Vassiliev H."/>
            <person name="Venkataraman V."/>
            <person name="Vinson J."/>
            <person name="Vo A."/>
            <person name="Wade C."/>
            <person name="Wang S."/>
            <person name="Wangchuk T."/>
            <person name="Wangdi T."/>
            <person name="Whittaker C."/>
            <person name="Wilkinson J."/>
            <person name="Wu Y."/>
            <person name="Wyman D."/>
            <person name="Yadav S."/>
            <person name="Yang S."/>
            <person name="Yang X."/>
            <person name="Yeager S."/>
            <person name="Yee E."/>
            <person name="Young G."/>
            <person name="Zainoun J."/>
            <person name="Zembeck L."/>
            <person name="Zimmer A."/>
            <person name="Zody M."/>
            <person name="Lander E."/>
        </authorList>
    </citation>
    <scope>NUCLEOTIDE SEQUENCE [LARGE SCALE GENOMIC DNA]</scope>
</reference>
<dbReference type="GeneTree" id="ENSGT00950000182885"/>
<evidence type="ECO:0000313" key="11">
    <source>
        <dbReference type="Proteomes" id="UP000007875"/>
    </source>
</evidence>
<keyword evidence="6" id="KW-0503">Monooxygenase</keyword>
<dbReference type="PANTHER" id="PTHR11473">
    <property type="entry name" value="AROMATIC AMINO ACID HYDROXYLASE"/>
    <property type="match status" value="1"/>
</dbReference>
<evidence type="ECO:0000256" key="6">
    <source>
        <dbReference type="ARBA" id="ARBA00023033"/>
    </source>
</evidence>
<dbReference type="InterPro" id="IPR036329">
    <property type="entry name" value="Aro-AA_hydroxylase_C_sf"/>
</dbReference>
<proteinExistence type="inferred from homology"/>
<evidence type="ECO:0000256" key="2">
    <source>
        <dbReference type="ARBA" id="ARBA00009712"/>
    </source>
</evidence>
<accession>H2YFN1</accession>
<dbReference type="InterPro" id="IPR001273">
    <property type="entry name" value="ArAA_hydroxylase"/>
</dbReference>
<dbReference type="InterPro" id="IPR019774">
    <property type="entry name" value="Aromatic-AA_hydroxylase_C"/>
</dbReference>
<dbReference type="GO" id="GO:0004511">
    <property type="term" value="F:tyrosine 3-monooxygenase activity"/>
    <property type="evidence" value="ECO:0007669"/>
    <property type="project" value="TreeGrafter"/>
</dbReference>
<protein>
    <recommendedName>
        <fullName evidence="9">Biopterin-dependent aromatic amino acid hydroxylase family profile domain-containing protein</fullName>
    </recommendedName>
</protein>
<dbReference type="GO" id="GO:0005506">
    <property type="term" value="F:iron ion binding"/>
    <property type="evidence" value="ECO:0007669"/>
    <property type="project" value="InterPro"/>
</dbReference>
<keyword evidence="8" id="KW-0732">Signal</keyword>
<reference evidence="10" key="3">
    <citation type="submission" date="2025-09" db="UniProtKB">
        <authorList>
            <consortium name="Ensembl"/>
        </authorList>
    </citation>
    <scope>IDENTIFICATION</scope>
</reference>
<dbReference type="Proteomes" id="UP000007875">
    <property type="component" value="Unassembled WGS sequence"/>
</dbReference>
<comment type="similarity">
    <text evidence="2">Belongs to the biopterin-dependent aromatic amino acid hydroxylase family.</text>
</comment>
<reference evidence="10" key="2">
    <citation type="submission" date="2025-08" db="UniProtKB">
        <authorList>
            <consortium name="Ensembl"/>
        </authorList>
    </citation>
    <scope>IDENTIFICATION</scope>
</reference>
<dbReference type="GO" id="GO:0030424">
    <property type="term" value="C:axon"/>
    <property type="evidence" value="ECO:0007669"/>
    <property type="project" value="TreeGrafter"/>
</dbReference>
<dbReference type="GO" id="GO:0005737">
    <property type="term" value="C:cytoplasm"/>
    <property type="evidence" value="ECO:0007669"/>
    <property type="project" value="TreeGrafter"/>
</dbReference>
<dbReference type="InterPro" id="IPR036951">
    <property type="entry name" value="ArAA_hydroxylase_sf"/>
</dbReference>
<evidence type="ECO:0000256" key="3">
    <source>
        <dbReference type="ARBA" id="ARBA00022723"/>
    </source>
</evidence>
<keyword evidence="5 7" id="KW-0408">Iron</keyword>
<evidence type="ECO:0000256" key="4">
    <source>
        <dbReference type="ARBA" id="ARBA00023002"/>
    </source>
</evidence>
<dbReference type="PRINTS" id="PR00372">
    <property type="entry name" value="FYWHYDRXLASE"/>
</dbReference>
<dbReference type="Gene3D" id="1.10.800.10">
    <property type="entry name" value="Aromatic amino acid hydroxylase"/>
    <property type="match status" value="1"/>
</dbReference>
<feature type="domain" description="Biopterin-dependent aromatic amino acid hydroxylase family profile" evidence="9">
    <location>
        <begin position="1"/>
        <end position="127"/>
    </location>
</feature>
<comment type="cofactor">
    <cofactor evidence="1 7">
        <name>Fe(2+)</name>
        <dbReference type="ChEBI" id="CHEBI:29033"/>
    </cofactor>
</comment>
<dbReference type="PANTHER" id="PTHR11473:SF15">
    <property type="entry name" value="TYROSINE 3-MONOOXYGENASE"/>
    <property type="match status" value="1"/>
</dbReference>
<evidence type="ECO:0000256" key="1">
    <source>
        <dbReference type="ARBA" id="ARBA00001954"/>
    </source>
</evidence>
<evidence type="ECO:0000256" key="7">
    <source>
        <dbReference type="PIRSR" id="PIRSR601273-2"/>
    </source>
</evidence>
<sequence>MPCATGAVCIWCRVQLVPCATGATLYWFTVEFGLCKEGNHLKAYGAGLMSSYGELKHALSNIPRHLPLQADTTCFQTYDDADYQPVYFVSDDFDDALVQIKNFSQRNIHRNFKLEYDHTSASITGVY</sequence>
<dbReference type="AlphaFoldDB" id="H2YFN1"/>
<feature type="chain" id="PRO_5003578055" description="Biopterin-dependent aromatic amino acid hydroxylase family profile domain-containing protein" evidence="8">
    <location>
        <begin position="23"/>
        <end position="127"/>
    </location>
</feature>
<dbReference type="HOGENOM" id="CLU_1969758_0_0_1"/>
<feature type="signal peptide" evidence="8">
    <location>
        <begin position="1"/>
        <end position="22"/>
    </location>
</feature>
<dbReference type="PROSITE" id="PS51410">
    <property type="entry name" value="BH4_AAA_HYDROXYL_2"/>
    <property type="match status" value="1"/>
</dbReference>
<keyword evidence="11" id="KW-1185">Reference proteome</keyword>
<dbReference type="GO" id="GO:0006585">
    <property type="term" value="P:dopamine biosynthetic process from tyrosine"/>
    <property type="evidence" value="ECO:0007669"/>
    <property type="project" value="TreeGrafter"/>
</dbReference>
<evidence type="ECO:0000256" key="5">
    <source>
        <dbReference type="ARBA" id="ARBA00023004"/>
    </source>
</evidence>
<evidence type="ECO:0000313" key="10">
    <source>
        <dbReference type="Ensembl" id="ENSCSAVP00000004129.1"/>
    </source>
</evidence>
<organism evidence="10 11">
    <name type="scientific">Ciona savignyi</name>
    <name type="common">Pacific transparent sea squirt</name>
    <dbReference type="NCBI Taxonomy" id="51511"/>
    <lineage>
        <taxon>Eukaryota</taxon>
        <taxon>Metazoa</taxon>
        <taxon>Chordata</taxon>
        <taxon>Tunicata</taxon>
        <taxon>Ascidiacea</taxon>
        <taxon>Phlebobranchia</taxon>
        <taxon>Cionidae</taxon>
        <taxon>Ciona</taxon>
    </lineage>
</organism>
<evidence type="ECO:0000259" key="9">
    <source>
        <dbReference type="PROSITE" id="PS51410"/>
    </source>
</evidence>
<keyword evidence="4" id="KW-0560">Oxidoreductase</keyword>
<evidence type="ECO:0000256" key="8">
    <source>
        <dbReference type="SAM" id="SignalP"/>
    </source>
</evidence>
<dbReference type="SUPFAM" id="SSF56534">
    <property type="entry name" value="Aromatic aminoacid monoxygenases, catalytic and oligomerization domains"/>
    <property type="match status" value="1"/>
</dbReference>
<keyword evidence="3 7" id="KW-0479">Metal-binding</keyword>